<dbReference type="Proteomes" id="UP000279600">
    <property type="component" value="Chromosome"/>
</dbReference>
<dbReference type="SUPFAM" id="SSF52833">
    <property type="entry name" value="Thioredoxin-like"/>
    <property type="match status" value="1"/>
</dbReference>
<dbReference type="Pfam" id="PF13905">
    <property type="entry name" value="Thioredoxin_8"/>
    <property type="match status" value="1"/>
</dbReference>
<feature type="domain" description="Thioredoxin" evidence="1">
    <location>
        <begin position="26"/>
        <end position="172"/>
    </location>
</feature>
<protein>
    <recommendedName>
        <fullName evidence="1">Thioredoxin domain-containing protein</fullName>
    </recommendedName>
</protein>
<evidence type="ECO:0000313" key="3">
    <source>
        <dbReference type="Proteomes" id="UP000279600"/>
    </source>
</evidence>
<dbReference type="PROSITE" id="PS51352">
    <property type="entry name" value="THIOREDOXIN_2"/>
    <property type="match status" value="1"/>
</dbReference>
<evidence type="ECO:0000259" key="1">
    <source>
        <dbReference type="PROSITE" id="PS51352"/>
    </source>
</evidence>
<reference evidence="2 3" key="1">
    <citation type="submission" date="2018-12" db="EMBL/GenBank/DDBJ databases">
        <title>Complete genome of Nonlabens sp. MJ115.</title>
        <authorList>
            <person name="Choi H.S."/>
            <person name="Jung J."/>
        </authorList>
    </citation>
    <scope>NUCLEOTIDE SEQUENCE [LARGE SCALE GENOMIC DNA]</scope>
    <source>
        <strain evidence="2 3">MJ115</strain>
    </source>
</reference>
<dbReference type="Gene3D" id="3.40.30.10">
    <property type="entry name" value="Glutaredoxin"/>
    <property type="match status" value="1"/>
</dbReference>
<dbReference type="RefSeq" id="WP_126445462.1">
    <property type="nucleotide sequence ID" value="NZ_CP034549.1"/>
</dbReference>
<organism evidence="2 3">
    <name type="scientific">Nonlabens ponticola</name>
    <dbReference type="NCBI Taxonomy" id="2496866"/>
    <lineage>
        <taxon>Bacteria</taxon>
        <taxon>Pseudomonadati</taxon>
        <taxon>Bacteroidota</taxon>
        <taxon>Flavobacteriia</taxon>
        <taxon>Flavobacteriales</taxon>
        <taxon>Flavobacteriaceae</taxon>
        <taxon>Nonlabens</taxon>
    </lineage>
</organism>
<dbReference type="OrthoDB" id="1098640at2"/>
<dbReference type="InterPro" id="IPR036249">
    <property type="entry name" value="Thioredoxin-like_sf"/>
</dbReference>
<proteinExistence type="predicted"/>
<gene>
    <name evidence="2" type="ORF">EJ995_02960</name>
</gene>
<dbReference type="InterPro" id="IPR013766">
    <property type="entry name" value="Thioredoxin_domain"/>
</dbReference>
<name>A0A3S9MVT4_9FLAO</name>
<dbReference type="InterPro" id="IPR012336">
    <property type="entry name" value="Thioredoxin-like_fold"/>
</dbReference>
<evidence type="ECO:0000313" key="2">
    <source>
        <dbReference type="EMBL" id="AZQ43244.1"/>
    </source>
</evidence>
<dbReference type="AlphaFoldDB" id="A0A3S9MVT4"/>
<keyword evidence="3" id="KW-1185">Reference proteome</keyword>
<dbReference type="EMBL" id="CP034549">
    <property type="protein sequence ID" value="AZQ43244.1"/>
    <property type="molecule type" value="Genomic_DNA"/>
</dbReference>
<dbReference type="KEGG" id="noj:EJ995_02960"/>
<accession>A0A3S9MVT4</accession>
<sequence>MRKLFIIILAFFMTSCKDESKQPLHYMDADTSSNKVVQLTDEDDYYYTLENLIDQNKGKITYVHFWNTYSGDIVKRLEDIDQLKSDVNSDDFEVIHISTDRNNSYWKSFAAQVDLEHNYIARNYPQGKFYEENKFFDIPRFMIYTADGTLLDNNAMGPENPQLSDVIKQLLP</sequence>
<dbReference type="PROSITE" id="PS51257">
    <property type="entry name" value="PROKAR_LIPOPROTEIN"/>
    <property type="match status" value="1"/>
</dbReference>